<proteinExistence type="predicted"/>
<dbReference type="InterPro" id="IPR011004">
    <property type="entry name" value="Trimer_LpxA-like_sf"/>
</dbReference>
<reference evidence="4" key="1">
    <citation type="journal article" date="2014" name="Int. J. Syst. Evol. Microbiol.">
        <title>Complete genome of a new Firmicutes species belonging to the dominant human colonic microbiota ('Ruminococcus bicirculans') reveals two chromosomes and a selective capacity to utilize plant glucans.</title>
        <authorList>
            <consortium name="NISC Comparative Sequencing Program"/>
            <person name="Wegmann U."/>
            <person name="Louis P."/>
            <person name="Goesmann A."/>
            <person name="Henrissat B."/>
            <person name="Duncan S.H."/>
            <person name="Flint H.J."/>
        </authorList>
    </citation>
    <scope>NUCLEOTIDE SEQUENCE</scope>
    <source>
        <strain evidence="4">CGMCC 1.15287</strain>
    </source>
</reference>
<dbReference type="EMBL" id="JACIEF010000003">
    <property type="protein sequence ID" value="MBB4109849.1"/>
    <property type="molecule type" value="Genomic_DNA"/>
</dbReference>
<evidence type="ECO:0000256" key="1">
    <source>
        <dbReference type="ARBA" id="ARBA00022679"/>
    </source>
</evidence>
<feature type="transmembrane region" description="Helical" evidence="3">
    <location>
        <begin position="35"/>
        <end position="55"/>
    </location>
</feature>
<name>A0A7W6P6N6_9SPHI</name>
<comment type="caution">
    <text evidence="5">The sequence shown here is derived from an EMBL/GenBank/DDBJ whole genome shotgun (WGS) entry which is preliminary data.</text>
</comment>
<dbReference type="EMBL" id="BMHZ01000003">
    <property type="protein sequence ID" value="GGH14560.1"/>
    <property type="molecule type" value="Genomic_DNA"/>
</dbReference>
<protein>
    <submittedName>
        <fullName evidence="4">Colanic acid biosynthesis acetyltransferase wcaB</fullName>
    </submittedName>
    <submittedName>
        <fullName evidence="5">Serine acetyltransferase</fullName>
    </submittedName>
</protein>
<keyword evidence="3" id="KW-0812">Transmembrane</keyword>
<dbReference type="GO" id="GO:0005737">
    <property type="term" value="C:cytoplasm"/>
    <property type="evidence" value="ECO:0007669"/>
    <property type="project" value="InterPro"/>
</dbReference>
<dbReference type="AlphaFoldDB" id="A0A7W6P6N6"/>
<reference evidence="7" key="2">
    <citation type="journal article" date="2019" name="Int. J. Syst. Evol. Microbiol.">
        <title>The Global Catalogue of Microorganisms (GCM) 10K type strain sequencing project: providing services to taxonomists for standard genome sequencing and annotation.</title>
        <authorList>
            <consortium name="The Broad Institute Genomics Platform"/>
            <consortium name="The Broad Institute Genome Sequencing Center for Infectious Disease"/>
            <person name="Wu L."/>
            <person name="Ma J."/>
        </authorList>
    </citation>
    <scope>NUCLEOTIDE SEQUENCE [LARGE SCALE GENOMIC DNA]</scope>
    <source>
        <strain evidence="7">CGMCC 1.15287</strain>
    </source>
</reference>
<dbReference type="GO" id="GO:0006535">
    <property type="term" value="P:cysteine biosynthetic process from serine"/>
    <property type="evidence" value="ECO:0007669"/>
    <property type="project" value="InterPro"/>
</dbReference>
<dbReference type="PIRSF" id="PIRSF000441">
    <property type="entry name" value="CysE"/>
    <property type="match status" value="1"/>
</dbReference>
<dbReference type="InterPro" id="IPR018357">
    <property type="entry name" value="Hexapep_transf_CS"/>
</dbReference>
<dbReference type="Gene3D" id="2.160.10.10">
    <property type="entry name" value="Hexapeptide repeat proteins"/>
    <property type="match status" value="1"/>
</dbReference>
<organism evidence="5 6">
    <name type="scientific">Pedobacter zeae</name>
    <dbReference type="NCBI Taxonomy" id="1737356"/>
    <lineage>
        <taxon>Bacteria</taxon>
        <taxon>Pseudomonadati</taxon>
        <taxon>Bacteroidota</taxon>
        <taxon>Sphingobacteriia</taxon>
        <taxon>Sphingobacteriales</taxon>
        <taxon>Sphingobacteriaceae</taxon>
        <taxon>Pedobacter</taxon>
    </lineage>
</organism>
<evidence type="ECO:0000256" key="2">
    <source>
        <dbReference type="ARBA" id="ARBA00022737"/>
    </source>
</evidence>
<evidence type="ECO:0000313" key="6">
    <source>
        <dbReference type="Proteomes" id="UP000532273"/>
    </source>
</evidence>
<dbReference type="PROSITE" id="PS00101">
    <property type="entry name" value="HEXAPEP_TRANSFERASES"/>
    <property type="match status" value="1"/>
</dbReference>
<dbReference type="PANTHER" id="PTHR42811">
    <property type="entry name" value="SERINE ACETYLTRANSFERASE"/>
    <property type="match status" value="1"/>
</dbReference>
<dbReference type="Proteomes" id="UP000642938">
    <property type="component" value="Unassembled WGS sequence"/>
</dbReference>
<keyword evidence="3" id="KW-0472">Membrane</keyword>
<reference evidence="4" key="4">
    <citation type="submission" date="2024-05" db="EMBL/GenBank/DDBJ databases">
        <authorList>
            <person name="Sun Q."/>
            <person name="Zhou Y."/>
        </authorList>
    </citation>
    <scope>NUCLEOTIDE SEQUENCE</scope>
    <source>
        <strain evidence="4">CGMCC 1.15287</strain>
    </source>
</reference>
<dbReference type="InterPro" id="IPR005881">
    <property type="entry name" value="Ser_O-AcTrfase"/>
</dbReference>
<evidence type="ECO:0000256" key="3">
    <source>
        <dbReference type="SAM" id="Phobius"/>
    </source>
</evidence>
<dbReference type="Proteomes" id="UP000532273">
    <property type="component" value="Unassembled WGS sequence"/>
</dbReference>
<keyword evidence="2" id="KW-0677">Repeat</keyword>
<evidence type="ECO:0000313" key="7">
    <source>
        <dbReference type="Proteomes" id="UP000642938"/>
    </source>
</evidence>
<dbReference type="GO" id="GO:0009001">
    <property type="term" value="F:serine O-acetyltransferase activity"/>
    <property type="evidence" value="ECO:0007669"/>
    <property type="project" value="InterPro"/>
</dbReference>
<evidence type="ECO:0000313" key="4">
    <source>
        <dbReference type="EMBL" id="GGH14560.1"/>
    </source>
</evidence>
<keyword evidence="7" id="KW-1185">Reference proteome</keyword>
<accession>A0A7W6P6N6</accession>
<reference evidence="5 6" key="3">
    <citation type="submission" date="2020-08" db="EMBL/GenBank/DDBJ databases">
        <title>Genomic Encyclopedia of Type Strains, Phase IV (KMG-IV): sequencing the most valuable type-strain genomes for metagenomic binning, comparative biology and taxonomic classification.</title>
        <authorList>
            <person name="Goeker M."/>
        </authorList>
    </citation>
    <scope>NUCLEOTIDE SEQUENCE [LARGE SCALE GENOMIC DNA]</scope>
    <source>
        <strain evidence="5 6">DSM 100774</strain>
    </source>
</reference>
<gene>
    <name evidence="4" type="primary">wcaB</name>
    <name evidence="4" type="ORF">GCM10007422_36010</name>
    <name evidence="5" type="ORF">GGQ60_003858</name>
</gene>
<dbReference type="RefSeq" id="WP_183767147.1">
    <property type="nucleotide sequence ID" value="NZ_BMHZ01000003.1"/>
</dbReference>
<keyword evidence="3" id="KW-1133">Transmembrane helix</keyword>
<sequence length="160" mass="18000">MNIFQDFKFLRGNKKGYLFAILFRISNFFAKSNKIIRLIGFPFRIIYLFFVQWVMCIDVPDKIKVGPGFNVWHGMGLVIHPDVVIGNNFIVRHTTTIGQKKVDQPPPIIGDNVDVGAHSIIIGNIRIGNNVTIGAATFVNKDVPDNCIVYGNPMVIKQKV</sequence>
<evidence type="ECO:0000313" key="5">
    <source>
        <dbReference type="EMBL" id="MBB4109849.1"/>
    </source>
</evidence>
<keyword evidence="1 5" id="KW-0808">Transferase</keyword>
<dbReference type="SUPFAM" id="SSF51161">
    <property type="entry name" value="Trimeric LpxA-like enzymes"/>
    <property type="match status" value="1"/>
</dbReference>